<feature type="compositionally biased region" description="Polar residues" evidence="2">
    <location>
        <begin position="1"/>
        <end position="19"/>
    </location>
</feature>
<dbReference type="PANTHER" id="PTHR46481">
    <property type="entry name" value="ZINC FINGER BED DOMAIN-CONTAINING PROTEIN 4"/>
    <property type="match status" value="1"/>
</dbReference>
<protein>
    <recommendedName>
        <fullName evidence="3">hAT-like transposase RNase-H fold domain-containing protein</fullName>
    </recommendedName>
</protein>
<organism evidence="4 5">
    <name type="scientific">Hibiscus sabdariffa</name>
    <name type="common">roselle</name>
    <dbReference type="NCBI Taxonomy" id="183260"/>
    <lineage>
        <taxon>Eukaryota</taxon>
        <taxon>Viridiplantae</taxon>
        <taxon>Streptophyta</taxon>
        <taxon>Embryophyta</taxon>
        <taxon>Tracheophyta</taxon>
        <taxon>Spermatophyta</taxon>
        <taxon>Magnoliopsida</taxon>
        <taxon>eudicotyledons</taxon>
        <taxon>Gunneridae</taxon>
        <taxon>Pentapetalae</taxon>
        <taxon>rosids</taxon>
        <taxon>malvids</taxon>
        <taxon>Malvales</taxon>
        <taxon>Malvaceae</taxon>
        <taxon>Malvoideae</taxon>
        <taxon>Hibiscus</taxon>
    </lineage>
</organism>
<dbReference type="InterPro" id="IPR025525">
    <property type="entry name" value="hAT-like_transposase_RNase-H"/>
</dbReference>
<evidence type="ECO:0000313" key="5">
    <source>
        <dbReference type="Proteomes" id="UP001396334"/>
    </source>
</evidence>
<evidence type="ECO:0000313" key="4">
    <source>
        <dbReference type="EMBL" id="KAK9046459.1"/>
    </source>
</evidence>
<dbReference type="PANTHER" id="PTHR46481:SF11">
    <property type="entry name" value="ZINC FINGER BED DOMAIN-CONTAINING PROTEIN RICESLEEPER 2-LIKE"/>
    <property type="match status" value="1"/>
</dbReference>
<accession>A0ABR2UAI3</accession>
<feature type="region of interest" description="Disordered" evidence="2">
    <location>
        <begin position="1"/>
        <end position="28"/>
    </location>
</feature>
<comment type="caution">
    <text evidence="4">The sequence shown here is derived from an EMBL/GenBank/DDBJ whole genome shotgun (WGS) entry which is preliminary data.</text>
</comment>
<keyword evidence="1" id="KW-0238">DNA-binding</keyword>
<evidence type="ECO:0000259" key="3">
    <source>
        <dbReference type="Pfam" id="PF14372"/>
    </source>
</evidence>
<gene>
    <name evidence="4" type="ORF">V6N11_052346</name>
</gene>
<sequence length="336" mass="38889">MSYIGENSVSSTSPAYNSPQLPPKGISSSSYEANDGFQDVARKELVKMIIMHDYPLSIVDDEYFRNYCYSLQPMFDMPSRTTIRRDILNIYEEGKVKTMSELEANEGRIVITIDIWTVDHQNKEYMVVTVHYIDNSWTPHKRIIRVTLNEWIVNSNSIISGMAKRMLENFEKYWSDVNGIVGVATLLDPRYKTLLLEYYFEDIYGVAVESEVEKIVQLCRNLVKEYQEKMLSRESEAQSFSTTPLDRVAVDPGHLKDFDAYVSRKRQKKLKVISELDCYLEEDVFPRTWVVATAFLIWLVENADNKSSDMLNSMRELCTKRCRLQLGLSMSIPPLG</sequence>
<evidence type="ECO:0000256" key="2">
    <source>
        <dbReference type="SAM" id="MobiDB-lite"/>
    </source>
</evidence>
<dbReference type="InterPro" id="IPR052035">
    <property type="entry name" value="ZnF_BED_domain_contain"/>
</dbReference>
<name>A0ABR2UAI3_9ROSI</name>
<reference evidence="4 5" key="1">
    <citation type="journal article" date="2024" name="G3 (Bethesda)">
        <title>Genome assembly of Hibiscus sabdariffa L. provides insights into metabolisms of medicinal natural products.</title>
        <authorList>
            <person name="Kim T."/>
        </authorList>
    </citation>
    <scope>NUCLEOTIDE SEQUENCE [LARGE SCALE GENOMIC DNA]</scope>
    <source>
        <strain evidence="4">TK-2024</strain>
        <tissue evidence="4">Old leaves</tissue>
    </source>
</reference>
<feature type="domain" description="hAT-like transposase RNase-H fold" evidence="3">
    <location>
        <begin position="144"/>
        <end position="226"/>
    </location>
</feature>
<dbReference type="SUPFAM" id="SSF53098">
    <property type="entry name" value="Ribonuclease H-like"/>
    <property type="match status" value="1"/>
</dbReference>
<dbReference type="EMBL" id="JBBPBN010000001">
    <property type="protein sequence ID" value="KAK9046459.1"/>
    <property type="molecule type" value="Genomic_DNA"/>
</dbReference>
<keyword evidence="5" id="KW-1185">Reference proteome</keyword>
<dbReference type="SUPFAM" id="SSF140996">
    <property type="entry name" value="Hermes dimerisation domain"/>
    <property type="match status" value="1"/>
</dbReference>
<evidence type="ECO:0000256" key="1">
    <source>
        <dbReference type="ARBA" id="ARBA00023125"/>
    </source>
</evidence>
<dbReference type="Proteomes" id="UP001396334">
    <property type="component" value="Unassembled WGS sequence"/>
</dbReference>
<dbReference type="InterPro" id="IPR012337">
    <property type="entry name" value="RNaseH-like_sf"/>
</dbReference>
<proteinExistence type="predicted"/>
<dbReference type="Pfam" id="PF14372">
    <property type="entry name" value="hAT-like_RNase-H"/>
    <property type="match status" value="1"/>
</dbReference>